<dbReference type="Proteomes" id="UP000662701">
    <property type="component" value="Unassembled WGS sequence"/>
</dbReference>
<evidence type="ECO:0008006" key="4">
    <source>
        <dbReference type="Google" id="ProtNLM"/>
    </source>
</evidence>
<reference evidence="2" key="2">
    <citation type="submission" date="2020-11" db="EMBL/GenBank/DDBJ databases">
        <title>Description of novel Gluconobacter species.</title>
        <authorList>
            <person name="Cleenwerck I."/>
            <person name="Cnockaert M."/>
            <person name="Borremans W."/>
            <person name="Wieme A.D."/>
            <person name="De Vuyst L."/>
            <person name="Vandamme P."/>
        </authorList>
    </citation>
    <scope>NUCLEOTIDE SEQUENCE</scope>
    <source>
        <strain evidence="2">LMG 1745</strain>
    </source>
</reference>
<comment type="caution">
    <text evidence="2">The sequence shown here is derived from an EMBL/GenBank/DDBJ whole genome shotgun (WGS) entry which is preliminary data.</text>
</comment>
<feature type="transmembrane region" description="Helical" evidence="1">
    <location>
        <begin position="172"/>
        <end position="195"/>
    </location>
</feature>
<feature type="transmembrane region" description="Helical" evidence="1">
    <location>
        <begin position="57"/>
        <end position="82"/>
    </location>
</feature>
<accession>A0ABR9YU65</accession>
<organism evidence="2 3">
    <name type="scientific">Gluconobacter cadivus</name>
    <dbReference type="NCBI Taxonomy" id="2728101"/>
    <lineage>
        <taxon>Bacteria</taxon>
        <taxon>Pseudomonadati</taxon>
        <taxon>Pseudomonadota</taxon>
        <taxon>Alphaproteobacteria</taxon>
        <taxon>Acetobacterales</taxon>
        <taxon>Acetobacteraceae</taxon>
        <taxon>Gluconobacter</taxon>
    </lineage>
</organism>
<protein>
    <recommendedName>
        <fullName evidence="4">ABC transmembrane type-1 domain-containing protein</fullName>
    </recommendedName>
</protein>
<keyword evidence="1" id="KW-0812">Transmembrane</keyword>
<keyword evidence="1" id="KW-1133">Transmembrane helix</keyword>
<reference evidence="2" key="1">
    <citation type="submission" date="2020-04" db="EMBL/GenBank/DDBJ databases">
        <authorList>
            <person name="Sombolestani A."/>
        </authorList>
    </citation>
    <scope>NUCLEOTIDE SEQUENCE</scope>
    <source>
        <strain evidence="2">LMG 1745</strain>
    </source>
</reference>
<evidence type="ECO:0000313" key="2">
    <source>
        <dbReference type="EMBL" id="MBF0887721.1"/>
    </source>
</evidence>
<evidence type="ECO:0000313" key="3">
    <source>
        <dbReference type="Proteomes" id="UP000662701"/>
    </source>
</evidence>
<sequence length="224" mass="26288">MKENDINDILKIAREISYRIKLKNIEVILFYLFEHILIISMILMSISYYFYVSKTNFILFCVVYPLSLISLMMIIYEIFWFINVQRKRIKNYIPNFCSDISVYGIEDVAYVNRLLRYDSDALRLALNVCNREMTFRQNTNNLFIGDSRKIGLLPISAAIIVGILVLNNYPKYLIVILTLFFVFRAIFSILDIFVFRREKGINRAIDLLNLAIEIKKNTISSVSS</sequence>
<keyword evidence="3" id="KW-1185">Reference proteome</keyword>
<name>A0ABR9YU65_9PROT</name>
<feature type="transmembrane region" description="Helical" evidence="1">
    <location>
        <begin position="150"/>
        <end position="166"/>
    </location>
</feature>
<evidence type="ECO:0000256" key="1">
    <source>
        <dbReference type="SAM" id="Phobius"/>
    </source>
</evidence>
<feature type="transmembrane region" description="Helical" evidence="1">
    <location>
        <begin position="28"/>
        <end position="51"/>
    </location>
</feature>
<keyword evidence="1" id="KW-0472">Membrane</keyword>
<dbReference type="EMBL" id="JABCQH010000002">
    <property type="protein sequence ID" value="MBF0887721.1"/>
    <property type="molecule type" value="Genomic_DNA"/>
</dbReference>
<gene>
    <name evidence="2" type="ORF">HKD19_04040</name>
</gene>
<dbReference type="RefSeq" id="WP_194261635.1">
    <property type="nucleotide sequence ID" value="NZ_JABCQH010000002.1"/>
</dbReference>
<proteinExistence type="predicted"/>